<dbReference type="Gene3D" id="3.40.50.1820">
    <property type="entry name" value="alpha/beta hydrolase"/>
    <property type="match status" value="1"/>
</dbReference>
<evidence type="ECO:0000259" key="3">
    <source>
        <dbReference type="Pfam" id="PF12146"/>
    </source>
</evidence>
<dbReference type="PANTHER" id="PTHR43265">
    <property type="entry name" value="ESTERASE ESTD"/>
    <property type="match status" value="1"/>
</dbReference>
<dbReference type="InterPro" id="IPR002471">
    <property type="entry name" value="Pept_S9_AS"/>
</dbReference>
<dbReference type="PANTHER" id="PTHR43265:SF1">
    <property type="entry name" value="ESTERASE ESTD"/>
    <property type="match status" value="1"/>
</dbReference>
<dbReference type="InterPro" id="IPR029058">
    <property type="entry name" value="AB_hydrolase_fold"/>
</dbReference>
<evidence type="ECO:0000313" key="4">
    <source>
        <dbReference type="EMBL" id="GLQ95035.1"/>
    </source>
</evidence>
<evidence type="ECO:0000256" key="2">
    <source>
        <dbReference type="SAM" id="SignalP"/>
    </source>
</evidence>
<dbReference type="EMBL" id="BSOB01000053">
    <property type="protein sequence ID" value="GLQ95035.1"/>
    <property type="molecule type" value="Genomic_DNA"/>
</dbReference>
<protein>
    <submittedName>
        <fullName evidence="4">Alpha/beta hydrolase</fullName>
    </submittedName>
</protein>
<keyword evidence="2" id="KW-0732">Signal</keyword>
<dbReference type="InterPro" id="IPR022742">
    <property type="entry name" value="Hydrolase_4"/>
</dbReference>
<evidence type="ECO:0000313" key="5">
    <source>
        <dbReference type="Proteomes" id="UP001156670"/>
    </source>
</evidence>
<dbReference type="RefSeq" id="WP_284322721.1">
    <property type="nucleotide sequence ID" value="NZ_BSOB01000053.1"/>
</dbReference>
<dbReference type="GO" id="GO:0016787">
    <property type="term" value="F:hydrolase activity"/>
    <property type="evidence" value="ECO:0007669"/>
    <property type="project" value="UniProtKB-KW"/>
</dbReference>
<dbReference type="PROSITE" id="PS00708">
    <property type="entry name" value="PRO_ENDOPEP_SER"/>
    <property type="match status" value="1"/>
</dbReference>
<dbReference type="Proteomes" id="UP001156670">
    <property type="component" value="Unassembled WGS sequence"/>
</dbReference>
<organism evidence="4 5">
    <name type="scientific">Dyella acidisoli</name>
    <dbReference type="NCBI Taxonomy" id="1867834"/>
    <lineage>
        <taxon>Bacteria</taxon>
        <taxon>Pseudomonadati</taxon>
        <taxon>Pseudomonadota</taxon>
        <taxon>Gammaproteobacteria</taxon>
        <taxon>Lysobacterales</taxon>
        <taxon>Rhodanobacteraceae</taxon>
        <taxon>Dyella</taxon>
    </lineage>
</organism>
<gene>
    <name evidence="4" type="ORF">GCM10007901_39880</name>
</gene>
<keyword evidence="5" id="KW-1185">Reference proteome</keyword>
<evidence type="ECO:0000256" key="1">
    <source>
        <dbReference type="ARBA" id="ARBA00022801"/>
    </source>
</evidence>
<dbReference type="InterPro" id="IPR053145">
    <property type="entry name" value="AB_hydrolase_Est10"/>
</dbReference>
<proteinExistence type="predicted"/>
<sequence>MHKLTLTAIVAMALAVGVQASAQDASGYWAGVLNDRIHILVHVTATADGRHEGTIENTDNESGPLPFSAIDIHGNHLRLAADKIGGSYDGNWDAHEQAWVGSWTMQGQTLPLVLKHTAAPSTASKRMARPQDEAIAKGPLPYLQENVVFPNDAAHVTLGGTLTKPKGAGPFPAVVLISGTGANTRDEVSAGHKIFLVLADALTRKGIAVLRYDKRGVGESTGDFGSATTADFASDAKAAVEWLSKRSDIDHAHIGVMGHSEGGVIAPMVAVADRNVAFVVMLAGPGVRGDKLFVEQAYGVALASGTPAAYVAKRRAFDQKLYSAVVDANTHDQEVDRVKAVIDSGLAEKVIEPKEAESLPGDVMRPWMEQFLKLDPAIALKQVTVPVLALNGSLDLAVPAKLNLPAIRQALSGNRDATVIEVAGLNHLFQTAKTGAPSEFAHIEETVAPSALSMITDWVVCHTHAP</sequence>
<feature type="domain" description="Serine aminopeptidase S33" evidence="3">
    <location>
        <begin position="197"/>
        <end position="403"/>
    </location>
</feature>
<dbReference type="SUPFAM" id="SSF53474">
    <property type="entry name" value="alpha/beta-Hydrolases"/>
    <property type="match status" value="1"/>
</dbReference>
<reference evidence="5" key="1">
    <citation type="journal article" date="2019" name="Int. J. Syst. Evol. Microbiol.">
        <title>The Global Catalogue of Microorganisms (GCM) 10K type strain sequencing project: providing services to taxonomists for standard genome sequencing and annotation.</title>
        <authorList>
            <consortium name="The Broad Institute Genomics Platform"/>
            <consortium name="The Broad Institute Genome Sequencing Center for Infectious Disease"/>
            <person name="Wu L."/>
            <person name="Ma J."/>
        </authorList>
    </citation>
    <scope>NUCLEOTIDE SEQUENCE [LARGE SCALE GENOMIC DNA]</scope>
    <source>
        <strain evidence="5">NBRC 111980</strain>
    </source>
</reference>
<dbReference type="Pfam" id="PF12146">
    <property type="entry name" value="Hydrolase_4"/>
    <property type="match status" value="1"/>
</dbReference>
<feature type="signal peptide" evidence="2">
    <location>
        <begin position="1"/>
        <end position="22"/>
    </location>
</feature>
<accession>A0ABQ5XTM2</accession>
<keyword evidence="1 4" id="KW-0378">Hydrolase</keyword>
<comment type="caution">
    <text evidence="4">The sequence shown here is derived from an EMBL/GenBank/DDBJ whole genome shotgun (WGS) entry which is preliminary data.</text>
</comment>
<name>A0ABQ5XTM2_9GAMM</name>
<feature type="chain" id="PRO_5045905759" evidence="2">
    <location>
        <begin position="23"/>
        <end position="466"/>
    </location>
</feature>